<dbReference type="PANTHER" id="PTHR30163:SF8">
    <property type="entry name" value="LYTIC MUREIN TRANSGLYCOSYLASE"/>
    <property type="match status" value="1"/>
</dbReference>
<dbReference type="InterPro" id="IPR023346">
    <property type="entry name" value="Lysozyme-like_dom_sf"/>
</dbReference>
<dbReference type="RefSeq" id="WP_200224455.1">
    <property type="nucleotide sequence ID" value="NZ_MTJN01000002.1"/>
</dbReference>
<dbReference type="Gene3D" id="1.10.530.10">
    <property type="match status" value="1"/>
</dbReference>
<dbReference type="NCBIfam" id="TIGR02283">
    <property type="entry name" value="MltB_2"/>
    <property type="match status" value="1"/>
</dbReference>
<feature type="chain" id="PRO_5010526417" evidence="1">
    <location>
        <begin position="25"/>
        <end position="433"/>
    </location>
</feature>
<feature type="domain" description="Peptidoglycan binding-like" evidence="2">
    <location>
        <begin position="378"/>
        <end position="432"/>
    </location>
</feature>
<reference evidence="4 5" key="1">
    <citation type="submission" date="2017-01" db="EMBL/GenBank/DDBJ databases">
        <title>Genome sequencing of Rhodoferax fermentans JCM 7819.</title>
        <authorList>
            <person name="Kim Y.J."/>
            <person name="Farh M.E.-A."/>
            <person name="Yang D.-C."/>
        </authorList>
    </citation>
    <scope>NUCLEOTIDE SEQUENCE [LARGE SCALE GENOMIC DNA]</scope>
    <source>
        <strain evidence="4 5">JCM 7819</strain>
    </source>
</reference>
<evidence type="ECO:0000313" key="5">
    <source>
        <dbReference type="Proteomes" id="UP000190750"/>
    </source>
</evidence>
<dbReference type="InterPro" id="IPR043426">
    <property type="entry name" value="MltB-like"/>
</dbReference>
<dbReference type="GO" id="GO:0009253">
    <property type="term" value="P:peptidoglycan catabolic process"/>
    <property type="evidence" value="ECO:0007669"/>
    <property type="project" value="TreeGrafter"/>
</dbReference>
<dbReference type="Gene3D" id="1.10.101.10">
    <property type="entry name" value="PGBD-like superfamily/PGBD"/>
    <property type="match status" value="1"/>
</dbReference>
<feature type="signal peptide" evidence="1">
    <location>
        <begin position="1"/>
        <end position="24"/>
    </location>
</feature>
<evidence type="ECO:0000313" key="4">
    <source>
        <dbReference type="EMBL" id="OOV07542.1"/>
    </source>
</evidence>
<dbReference type="InterPro" id="IPR031304">
    <property type="entry name" value="SLT_2"/>
</dbReference>
<dbReference type="InterPro" id="IPR036366">
    <property type="entry name" value="PGBDSf"/>
</dbReference>
<proteinExistence type="predicted"/>
<dbReference type="Pfam" id="PF13406">
    <property type="entry name" value="SLT_2"/>
    <property type="match status" value="1"/>
</dbReference>
<dbReference type="SUPFAM" id="SSF47090">
    <property type="entry name" value="PGBD-like"/>
    <property type="match status" value="1"/>
</dbReference>
<dbReference type="STRING" id="28066.RF819_13090"/>
<evidence type="ECO:0000259" key="3">
    <source>
        <dbReference type="Pfam" id="PF13406"/>
    </source>
</evidence>
<evidence type="ECO:0000256" key="1">
    <source>
        <dbReference type="SAM" id="SignalP"/>
    </source>
</evidence>
<accession>A0A1T1ATV2</accession>
<feature type="domain" description="Transglycosylase SLT" evidence="3">
    <location>
        <begin position="65"/>
        <end position="356"/>
    </location>
</feature>
<dbReference type="Pfam" id="PF01471">
    <property type="entry name" value="PG_binding_1"/>
    <property type="match status" value="1"/>
</dbReference>
<evidence type="ECO:0000259" key="2">
    <source>
        <dbReference type="Pfam" id="PF01471"/>
    </source>
</evidence>
<keyword evidence="1" id="KW-0732">Signal</keyword>
<dbReference type="GO" id="GO:0008933">
    <property type="term" value="F:peptidoglycan lytic transglycosylase activity"/>
    <property type="evidence" value="ECO:0007669"/>
    <property type="project" value="TreeGrafter"/>
</dbReference>
<dbReference type="Proteomes" id="UP000190750">
    <property type="component" value="Unassembled WGS sequence"/>
</dbReference>
<dbReference type="InterPro" id="IPR002477">
    <property type="entry name" value="Peptidoglycan-bd-like"/>
</dbReference>
<dbReference type="InterPro" id="IPR036365">
    <property type="entry name" value="PGBD-like_sf"/>
</dbReference>
<keyword evidence="5" id="KW-1185">Reference proteome</keyword>
<dbReference type="InterPro" id="IPR011970">
    <property type="entry name" value="MltB_2"/>
</dbReference>
<protein>
    <submittedName>
        <fullName evidence="4">Murein transglycosylase</fullName>
    </submittedName>
</protein>
<dbReference type="Gene3D" id="1.10.8.350">
    <property type="entry name" value="Bacterial muramidase"/>
    <property type="match status" value="1"/>
</dbReference>
<dbReference type="EMBL" id="MTJN01000002">
    <property type="protein sequence ID" value="OOV07542.1"/>
    <property type="molecule type" value="Genomic_DNA"/>
</dbReference>
<comment type="caution">
    <text evidence="4">The sequence shown here is derived from an EMBL/GenBank/DDBJ whole genome shotgun (WGS) entry which is preliminary data.</text>
</comment>
<dbReference type="PANTHER" id="PTHR30163">
    <property type="entry name" value="MEMBRANE-BOUND LYTIC MUREIN TRANSGLYCOSYLASE B"/>
    <property type="match status" value="1"/>
</dbReference>
<gene>
    <name evidence="4" type="ORF">RF819_13090</name>
</gene>
<dbReference type="CDD" id="cd13399">
    <property type="entry name" value="Slt35-like"/>
    <property type="match status" value="1"/>
</dbReference>
<dbReference type="SUPFAM" id="SSF53955">
    <property type="entry name" value="Lysozyme-like"/>
    <property type="match status" value="1"/>
</dbReference>
<name>A0A1T1ATV2_RHOFE</name>
<dbReference type="AlphaFoldDB" id="A0A1T1ATV2"/>
<sequence length="433" mass="46668">MNTFLPSIARSALPSRWLAPCVLACLGLAACTTPPQPTDPQTAPPAQQTTAANAASADLDVHAQQFARWVAEFSDSARAAGIDEATLHSAFDTVRFVPRVIELDRAQPEFNRTVWDYLDYAVSKQRVIRGQDKLEQSRTDIEAAARRYGVPAEILVAIWGMESNYGSFMGDIPTIDALATLGFEGRRGPWARGQLLAALKMLQNHEVERDQMIGSWAGAMGQTQLLPSNYLAYAIDADGDGRRDIWASLPDVMGSTAHFLAKSGWQVNQPWAVEVRLPAGFDYASADGELRQPSSTWQQQGMQSLDGGPLPDLPDSALLLPAGARGPAFLVGANFRAILRYNNATSYALAVGLLAQQLAGGPGVQAPWPRDVQALSRTQLQALQSALNTRGFDSGAADGVMGPATRRAIRAYQRSVGLVPDGYPTLELLTQLP</sequence>
<organism evidence="4 5">
    <name type="scientific">Rhodoferax fermentans</name>
    <dbReference type="NCBI Taxonomy" id="28066"/>
    <lineage>
        <taxon>Bacteria</taxon>
        <taxon>Pseudomonadati</taxon>
        <taxon>Pseudomonadota</taxon>
        <taxon>Betaproteobacteria</taxon>
        <taxon>Burkholderiales</taxon>
        <taxon>Comamonadaceae</taxon>
        <taxon>Rhodoferax</taxon>
    </lineage>
</organism>